<dbReference type="SUPFAM" id="SSF50494">
    <property type="entry name" value="Trypsin-like serine proteases"/>
    <property type="match status" value="1"/>
</dbReference>
<sequence>MRVNVSRTALIVCAAAAIVATGGANAVVDTADVTGPASQPSGTGTPAVSTGDDSRGTAATPSTGDTGTPRSASATGDTGTSPSAATTGDTGTSPSAATTGTASRTVGALFSGGNHFCSASVVHSPAGDLLLTAAHCVSGDVSGVTFKPGYHDGIAPYGTWQVTAAITADGWKSSSDQDLDFAFLKVAQPGSASLESLIGANQLGTNQGFSHTITLTGYPDGTEQPVVCTGTTTQSDAFQQRVACPGFPDGTSGGPWVINQDPNTGTGTVIGTIGGYQTGGATPDVSYSAYFDDDIAQLYNSAIR</sequence>
<dbReference type="RefSeq" id="WP_377869769.1">
    <property type="nucleotide sequence ID" value="NZ_JBHMAY010000015.1"/>
</dbReference>
<dbReference type="PROSITE" id="PS00134">
    <property type="entry name" value="TRYPSIN_HIS"/>
    <property type="match status" value="1"/>
</dbReference>
<feature type="compositionally biased region" description="Polar residues" evidence="1">
    <location>
        <begin position="57"/>
        <end position="70"/>
    </location>
</feature>
<feature type="compositionally biased region" description="Polar residues" evidence="1">
    <location>
        <begin position="36"/>
        <end position="48"/>
    </location>
</feature>
<evidence type="ECO:0000313" key="4">
    <source>
        <dbReference type="EMBL" id="MFC3515514.1"/>
    </source>
</evidence>
<dbReference type="InterPro" id="IPR009003">
    <property type="entry name" value="Peptidase_S1_PA"/>
</dbReference>
<keyword evidence="4" id="KW-0378">Hydrolase</keyword>
<keyword evidence="2" id="KW-0732">Signal</keyword>
<dbReference type="EC" id="3.4.21.-" evidence="4"/>
<dbReference type="InterPro" id="IPR018114">
    <property type="entry name" value="TRYPSIN_HIS"/>
</dbReference>
<evidence type="ECO:0000256" key="2">
    <source>
        <dbReference type="SAM" id="SignalP"/>
    </source>
</evidence>
<proteinExistence type="predicted"/>
<accession>A0ABV7QU41</accession>
<feature type="compositionally biased region" description="Low complexity" evidence="1">
    <location>
        <begin position="71"/>
        <end position="100"/>
    </location>
</feature>
<keyword evidence="5" id="KW-1185">Reference proteome</keyword>
<feature type="signal peptide" evidence="2">
    <location>
        <begin position="1"/>
        <end position="26"/>
    </location>
</feature>
<name>A0ABV7QU41_9PSEU</name>
<gene>
    <name evidence="4" type="ORF">ACFORO_35475</name>
</gene>
<dbReference type="InterPro" id="IPR043504">
    <property type="entry name" value="Peptidase_S1_PA_chymotrypsin"/>
</dbReference>
<evidence type="ECO:0000313" key="5">
    <source>
        <dbReference type="Proteomes" id="UP001595764"/>
    </source>
</evidence>
<evidence type="ECO:0000259" key="3">
    <source>
        <dbReference type="PROSITE" id="PS50240"/>
    </source>
</evidence>
<feature type="chain" id="PRO_5046791340" evidence="2">
    <location>
        <begin position="27"/>
        <end position="304"/>
    </location>
</feature>
<feature type="domain" description="Peptidase S1" evidence="3">
    <location>
        <begin position="74"/>
        <end position="304"/>
    </location>
</feature>
<reference evidence="5" key="1">
    <citation type="journal article" date="2019" name="Int. J. Syst. Evol. Microbiol.">
        <title>The Global Catalogue of Microorganisms (GCM) 10K type strain sequencing project: providing services to taxonomists for standard genome sequencing and annotation.</title>
        <authorList>
            <consortium name="The Broad Institute Genomics Platform"/>
            <consortium name="The Broad Institute Genome Sequencing Center for Infectious Disease"/>
            <person name="Wu L."/>
            <person name="Ma J."/>
        </authorList>
    </citation>
    <scope>NUCLEOTIDE SEQUENCE [LARGE SCALE GENOMIC DNA]</scope>
    <source>
        <strain evidence="5">CGMCC 4.7682</strain>
    </source>
</reference>
<feature type="region of interest" description="Disordered" evidence="1">
    <location>
        <begin position="35"/>
        <end position="100"/>
    </location>
</feature>
<organism evidence="4 5">
    <name type="scientific">Amycolatopsis halotolerans</name>
    <dbReference type="NCBI Taxonomy" id="330083"/>
    <lineage>
        <taxon>Bacteria</taxon>
        <taxon>Bacillati</taxon>
        <taxon>Actinomycetota</taxon>
        <taxon>Actinomycetes</taxon>
        <taxon>Pseudonocardiales</taxon>
        <taxon>Pseudonocardiaceae</taxon>
        <taxon>Amycolatopsis</taxon>
    </lineage>
</organism>
<dbReference type="InterPro" id="IPR001254">
    <property type="entry name" value="Trypsin_dom"/>
</dbReference>
<evidence type="ECO:0000256" key="1">
    <source>
        <dbReference type="SAM" id="MobiDB-lite"/>
    </source>
</evidence>
<dbReference type="Gene3D" id="2.40.10.10">
    <property type="entry name" value="Trypsin-like serine proteases"/>
    <property type="match status" value="2"/>
</dbReference>
<protein>
    <submittedName>
        <fullName evidence="4">Trypsin-like serine peptidase</fullName>
        <ecNumber evidence="4">3.4.21.-</ecNumber>
    </submittedName>
</protein>
<dbReference type="Proteomes" id="UP001595764">
    <property type="component" value="Unassembled WGS sequence"/>
</dbReference>
<dbReference type="PROSITE" id="PS50240">
    <property type="entry name" value="TRYPSIN_DOM"/>
    <property type="match status" value="1"/>
</dbReference>
<dbReference type="EMBL" id="JBHRWI010000051">
    <property type="protein sequence ID" value="MFC3515514.1"/>
    <property type="molecule type" value="Genomic_DNA"/>
</dbReference>
<comment type="caution">
    <text evidence="4">The sequence shown here is derived from an EMBL/GenBank/DDBJ whole genome shotgun (WGS) entry which is preliminary data.</text>
</comment>
<dbReference type="GO" id="GO:0016787">
    <property type="term" value="F:hydrolase activity"/>
    <property type="evidence" value="ECO:0007669"/>
    <property type="project" value="UniProtKB-KW"/>
</dbReference>